<sequence length="92" mass="9184">MAEGSLTVTIPYGTIKVSLALAVLVAVAVFLDIDVNVSIGLRGSSGEEVVLKQRPATSLPGAPEPPPALANSDSQVNLPSSPSTGSPSSTGK</sequence>
<proteinExistence type="predicted"/>
<dbReference type="AlphaFoldDB" id="A0A813KMY5"/>
<feature type="transmembrane region" description="Helical" evidence="2">
    <location>
        <begin position="12"/>
        <end position="33"/>
    </location>
</feature>
<feature type="compositionally biased region" description="Low complexity" evidence="1">
    <location>
        <begin position="79"/>
        <end position="92"/>
    </location>
</feature>
<feature type="non-terminal residue" evidence="3">
    <location>
        <position position="1"/>
    </location>
</feature>
<evidence type="ECO:0000256" key="2">
    <source>
        <dbReference type="SAM" id="Phobius"/>
    </source>
</evidence>
<dbReference type="EMBL" id="CAJNNW010031661">
    <property type="protein sequence ID" value="CAE8708396.1"/>
    <property type="molecule type" value="Genomic_DNA"/>
</dbReference>
<keyword evidence="2" id="KW-1133">Transmembrane helix</keyword>
<reference evidence="3" key="1">
    <citation type="submission" date="2021-02" db="EMBL/GenBank/DDBJ databases">
        <authorList>
            <person name="Dougan E. K."/>
            <person name="Rhodes N."/>
            <person name="Thang M."/>
            <person name="Chan C."/>
        </authorList>
    </citation>
    <scope>NUCLEOTIDE SEQUENCE</scope>
</reference>
<feature type="region of interest" description="Disordered" evidence="1">
    <location>
        <begin position="52"/>
        <end position="92"/>
    </location>
</feature>
<evidence type="ECO:0000313" key="4">
    <source>
        <dbReference type="Proteomes" id="UP000626109"/>
    </source>
</evidence>
<organism evidence="3 4">
    <name type="scientific">Polarella glacialis</name>
    <name type="common">Dinoflagellate</name>
    <dbReference type="NCBI Taxonomy" id="89957"/>
    <lineage>
        <taxon>Eukaryota</taxon>
        <taxon>Sar</taxon>
        <taxon>Alveolata</taxon>
        <taxon>Dinophyceae</taxon>
        <taxon>Suessiales</taxon>
        <taxon>Suessiaceae</taxon>
        <taxon>Polarella</taxon>
    </lineage>
</organism>
<evidence type="ECO:0000256" key="1">
    <source>
        <dbReference type="SAM" id="MobiDB-lite"/>
    </source>
</evidence>
<keyword evidence="2" id="KW-0472">Membrane</keyword>
<protein>
    <submittedName>
        <fullName evidence="3">Uncharacterized protein</fullName>
    </submittedName>
</protein>
<gene>
    <name evidence="3" type="ORF">PGLA2088_LOCUS34914</name>
</gene>
<name>A0A813KMY5_POLGL</name>
<accession>A0A813KMY5</accession>
<keyword evidence="2" id="KW-0812">Transmembrane</keyword>
<evidence type="ECO:0000313" key="3">
    <source>
        <dbReference type="EMBL" id="CAE8708396.1"/>
    </source>
</evidence>
<comment type="caution">
    <text evidence="3">The sequence shown here is derived from an EMBL/GenBank/DDBJ whole genome shotgun (WGS) entry which is preliminary data.</text>
</comment>
<dbReference type="Proteomes" id="UP000626109">
    <property type="component" value="Unassembled WGS sequence"/>
</dbReference>